<protein>
    <submittedName>
        <fullName evidence="1">Uncharacterized protein</fullName>
    </submittedName>
</protein>
<proteinExistence type="predicted"/>
<evidence type="ECO:0000313" key="2">
    <source>
        <dbReference type="Proteomes" id="UP000242381"/>
    </source>
</evidence>
<dbReference type="EMBL" id="KV921696">
    <property type="protein sequence ID" value="ORE12352.1"/>
    <property type="molecule type" value="Genomic_DNA"/>
</dbReference>
<dbReference type="Proteomes" id="UP000242381">
    <property type="component" value="Unassembled WGS sequence"/>
</dbReference>
<dbReference type="AlphaFoldDB" id="A0A1X0RJY7"/>
<accession>A0A1X0RJY7</accession>
<name>A0A1X0RJY7_RHIZD</name>
<sequence>MSTNFKSISISITVNFVCSTVPDYEESIQTLIFTTSDNFEEWFKKNAFSHSKTRWLVKKELFCKVWRSSTSFHTNNLIESYHNQLKTFYLGRARRRHCDSLIYTARNVDDRLPSGDFEVFVWFSNCQIKPKRCEKEKISVCF</sequence>
<gene>
    <name evidence="1" type="ORF">BCV71DRAFT_269288</name>
</gene>
<evidence type="ECO:0000313" key="1">
    <source>
        <dbReference type="EMBL" id="ORE12352.1"/>
    </source>
</evidence>
<dbReference type="VEuPathDB" id="FungiDB:BCV72DRAFT_335272"/>
<reference evidence="1 2" key="1">
    <citation type="journal article" date="2016" name="Proc. Natl. Acad. Sci. U.S.A.">
        <title>Lipid metabolic changes in an early divergent fungus govern the establishment of a mutualistic symbiosis with endobacteria.</title>
        <authorList>
            <person name="Lastovetsky O.A."/>
            <person name="Gaspar M.L."/>
            <person name="Mondo S.J."/>
            <person name="LaButti K.M."/>
            <person name="Sandor L."/>
            <person name="Grigoriev I.V."/>
            <person name="Henry S.A."/>
            <person name="Pawlowska T.E."/>
        </authorList>
    </citation>
    <scope>NUCLEOTIDE SEQUENCE [LARGE SCALE GENOMIC DNA]</scope>
    <source>
        <strain evidence="1 2">ATCC 11559</strain>
    </source>
</reference>
<organism evidence="1 2">
    <name type="scientific">Rhizopus microsporus</name>
    <dbReference type="NCBI Taxonomy" id="58291"/>
    <lineage>
        <taxon>Eukaryota</taxon>
        <taxon>Fungi</taxon>
        <taxon>Fungi incertae sedis</taxon>
        <taxon>Mucoromycota</taxon>
        <taxon>Mucoromycotina</taxon>
        <taxon>Mucoromycetes</taxon>
        <taxon>Mucorales</taxon>
        <taxon>Mucorineae</taxon>
        <taxon>Rhizopodaceae</taxon>
        <taxon>Rhizopus</taxon>
    </lineage>
</organism>